<evidence type="ECO:0008006" key="3">
    <source>
        <dbReference type="Google" id="ProtNLM"/>
    </source>
</evidence>
<comment type="caution">
    <text evidence="1">The sequence shown here is derived from an EMBL/GenBank/DDBJ whole genome shotgun (WGS) entry which is preliminary data.</text>
</comment>
<dbReference type="Proteomes" id="UP000031982">
    <property type="component" value="Unassembled WGS sequence"/>
</dbReference>
<reference evidence="1 2" key="1">
    <citation type="submission" date="2015-01" db="EMBL/GenBank/DDBJ databases">
        <title>Genome Assembly of Bacillus badius MTCC 1458.</title>
        <authorList>
            <person name="Verma A."/>
            <person name="Khatri I."/>
            <person name="Mual P."/>
            <person name="Subramanian S."/>
            <person name="Krishnamurthi S."/>
        </authorList>
    </citation>
    <scope>NUCLEOTIDE SEQUENCE [LARGE SCALE GENOMIC DNA]</scope>
    <source>
        <strain evidence="1 2">MTCC 1458</strain>
    </source>
</reference>
<protein>
    <recommendedName>
        <fullName evidence="3">Ribose 5-phosphate isomerase B</fullName>
    </recommendedName>
</protein>
<keyword evidence="2" id="KW-1185">Reference proteome</keyword>
<accession>A0ABR5AU46</accession>
<name>A0ABR5AU46_BACBA</name>
<evidence type="ECO:0000313" key="2">
    <source>
        <dbReference type="Proteomes" id="UP000031982"/>
    </source>
</evidence>
<evidence type="ECO:0000313" key="1">
    <source>
        <dbReference type="EMBL" id="KIL78276.1"/>
    </source>
</evidence>
<gene>
    <name evidence="1" type="ORF">SD77_3956</name>
</gene>
<sequence length="50" mass="5591">MFPPDGHLVEPPSFLFCLERKAVNKLGCGKRGSLEWKSTSSSYMNKKKGC</sequence>
<dbReference type="EMBL" id="JXLP01000009">
    <property type="protein sequence ID" value="KIL78276.1"/>
    <property type="molecule type" value="Genomic_DNA"/>
</dbReference>
<organism evidence="1 2">
    <name type="scientific">Bacillus badius</name>
    <dbReference type="NCBI Taxonomy" id="1455"/>
    <lineage>
        <taxon>Bacteria</taxon>
        <taxon>Bacillati</taxon>
        <taxon>Bacillota</taxon>
        <taxon>Bacilli</taxon>
        <taxon>Bacillales</taxon>
        <taxon>Bacillaceae</taxon>
        <taxon>Pseudobacillus</taxon>
    </lineage>
</organism>
<proteinExistence type="predicted"/>